<proteinExistence type="predicted"/>
<dbReference type="PROSITE" id="PS51257">
    <property type="entry name" value="PROKAR_LIPOPROTEIN"/>
    <property type="match status" value="1"/>
</dbReference>
<name>A0A239LAL6_EKHLU</name>
<protein>
    <recommendedName>
        <fullName evidence="3">Lipocalin-like domain-containing protein</fullName>
    </recommendedName>
</protein>
<organism evidence="1 2">
    <name type="scientific">Ekhidna lutea</name>
    <dbReference type="NCBI Taxonomy" id="447679"/>
    <lineage>
        <taxon>Bacteria</taxon>
        <taxon>Pseudomonadati</taxon>
        <taxon>Bacteroidota</taxon>
        <taxon>Cytophagia</taxon>
        <taxon>Cytophagales</taxon>
        <taxon>Reichenbachiellaceae</taxon>
        <taxon>Ekhidna</taxon>
    </lineage>
</organism>
<keyword evidence="2" id="KW-1185">Reference proteome</keyword>
<sequence>MAFLRLILLSFIAVSCIDNSPRPKSPGELISGTDEFGKTYQVDEIEIEIGTVTPHRCVTDNFITYFPNGNYEINEGATKCEPHDPPGTIGQWYMDRSEERLIVEIGDSLQVWEVDEIDDQTHRITSSFKEGHRTYTFTLSR</sequence>
<evidence type="ECO:0000313" key="1">
    <source>
        <dbReference type="EMBL" id="SNT26699.1"/>
    </source>
</evidence>
<dbReference type="RefSeq" id="WP_089357736.1">
    <property type="nucleotide sequence ID" value="NZ_FZPD01000005.1"/>
</dbReference>
<dbReference type="Proteomes" id="UP000198393">
    <property type="component" value="Unassembled WGS sequence"/>
</dbReference>
<dbReference type="EMBL" id="FZPD01000005">
    <property type="protein sequence ID" value="SNT26699.1"/>
    <property type="molecule type" value="Genomic_DNA"/>
</dbReference>
<dbReference type="OrthoDB" id="950800at2"/>
<gene>
    <name evidence="1" type="ORF">SAMN05421640_3050</name>
</gene>
<reference evidence="1 2" key="1">
    <citation type="submission" date="2017-06" db="EMBL/GenBank/DDBJ databases">
        <authorList>
            <person name="Kim H.J."/>
            <person name="Triplett B.A."/>
        </authorList>
    </citation>
    <scope>NUCLEOTIDE SEQUENCE [LARGE SCALE GENOMIC DNA]</scope>
    <source>
        <strain evidence="1 2">DSM 19307</strain>
    </source>
</reference>
<evidence type="ECO:0008006" key="3">
    <source>
        <dbReference type="Google" id="ProtNLM"/>
    </source>
</evidence>
<accession>A0A239LAL6</accession>
<dbReference type="AlphaFoldDB" id="A0A239LAL6"/>
<evidence type="ECO:0000313" key="2">
    <source>
        <dbReference type="Proteomes" id="UP000198393"/>
    </source>
</evidence>